<dbReference type="InterPro" id="IPR013022">
    <property type="entry name" value="Xyl_isomerase-like_TIM-brl"/>
</dbReference>
<dbReference type="AlphaFoldDB" id="A0A4R0NMN6"/>
<dbReference type="GO" id="GO:0016853">
    <property type="term" value="F:isomerase activity"/>
    <property type="evidence" value="ECO:0007669"/>
    <property type="project" value="UniProtKB-KW"/>
</dbReference>
<sequence>MRSSFTTLLAFTVAMFISSFVSDKPGVPQLGIVTDLSNDSLAHSAGFKLIGESVSRILSPTLTDAEFGNKLKQIKEAKCKVLSCNLFFPASLKIAGPNVVEAKVLEYADVVLSRARQAGVKFIVLGSSGSRNIPDGYDLTKAKSDFVALGKKLGQVAGKHQVTIVLENLETTETNFITSLKQAAEIVREVNHPNFRLNVDIFHMTRQDESPADIVANKDLIAFCEISEKEKRTFPGVAGDDFKPYLSALRDINYKGFIFIEGSTKNLSAEMPLAFKYLSKQIAEVYGEKK</sequence>
<dbReference type="Pfam" id="PF01261">
    <property type="entry name" value="AP_endonuc_2"/>
    <property type="match status" value="1"/>
</dbReference>
<feature type="signal peptide" evidence="1">
    <location>
        <begin position="1"/>
        <end position="23"/>
    </location>
</feature>
<dbReference type="InterPro" id="IPR050312">
    <property type="entry name" value="IolE/XylAMocC-like"/>
</dbReference>
<protein>
    <submittedName>
        <fullName evidence="3">Sugar phosphate isomerase/epimerase</fullName>
    </submittedName>
</protein>
<dbReference type="PANTHER" id="PTHR12110:SF21">
    <property type="entry name" value="XYLOSE ISOMERASE-LIKE TIM BARREL DOMAIN-CONTAINING PROTEIN"/>
    <property type="match status" value="1"/>
</dbReference>
<feature type="chain" id="PRO_5020397809" evidence="1">
    <location>
        <begin position="24"/>
        <end position="290"/>
    </location>
</feature>
<organism evidence="3 4">
    <name type="scientific">Pedobacter frigidisoli</name>
    <dbReference type="NCBI Taxonomy" id="2530455"/>
    <lineage>
        <taxon>Bacteria</taxon>
        <taxon>Pseudomonadati</taxon>
        <taxon>Bacteroidota</taxon>
        <taxon>Sphingobacteriia</taxon>
        <taxon>Sphingobacteriales</taxon>
        <taxon>Sphingobacteriaceae</taxon>
        <taxon>Pedobacter</taxon>
    </lineage>
</organism>
<evidence type="ECO:0000259" key="2">
    <source>
        <dbReference type="Pfam" id="PF01261"/>
    </source>
</evidence>
<evidence type="ECO:0000313" key="4">
    <source>
        <dbReference type="Proteomes" id="UP000291485"/>
    </source>
</evidence>
<keyword evidence="3" id="KW-0413">Isomerase</keyword>
<dbReference type="SUPFAM" id="SSF51658">
    <property type="entry name" value="Xylose isomerase-like"/>
    <property type="match status" value="1"/>
</dbReference>
<evidence type="ECO:0000256" key="1">
    <source>
        <dbReference type="SAM" id="SignalP"/>
    </source>
</evidence>
<accession>A0A4R0NMN6</accession>
<evidence type="ECO:0000313" key="3">
    <source>
        <dbReference type="EMBL" id="TCD02142.1"/>
    </source>
</evidence>
<keyword evidence="4" id="KW-1185">Reference proteome</keyword>
<dbReference type="OrthoDB" id="9814946at2"/>
<dbReference type="Gene3D" id="3.20.20.150">
    <property type="entry name" value="Divalent-metal-dependent TIM barrel enzymes"/>
    <property type="match status" value="1"/>
</dbReference>
<proteinExistence type="predicted"/>
<gene>
    <name evidence="3" type="ORF">EZ449_18965</name>
</gene>
<name>A0A4R0NMN6_9SPHI</name>
<keyword evidence="1" id="KW-0732">Signal</keyword>
<dbReference type="PANTHER" id="PTHR12110">
    <property type="entry name" value="HYDROXYPYRUVATE ISOMERASE"/>
    <property type="match status" value="1"/>
</dbReference>
<dbReference type="Proteomes" id="UP000291485">
    <property type="component" value="Unassembled WGS sequence"/>
</dbReference>
<dbReference type="RefSeq" id="WP_131561854.1">
    <property type="nucleotide sequence ID" value="NZ_SJSN01000018.1"/>
</dbReference>
<dbReference type="InterPro" id="IPR036237">
    <property type="entry name" value="Xyl_isomerase-like_sf"/>
</dbReference>
<reference evidence="3 4" key="1">
    <citation type="submission" date="2019-02" db="EMBL/GenBank/DDBJ databases">
        <title>Pedobacter sp. RP-3-11 sp. nov., isolated from Arctic soil.</title>
        <authorList>
            <person name="Dahal R.H."/>
        </authorList>
    </citation>
    <scope>NUCLEOTIDE SEQUENCE [LARGE SCALE GENOMIC DNA]</scope>
    <source>
        <strain evidence="3 4">RP-3-11</strain>
    </source>
</reference>
<comment type="caution">
    <text evidence="3">The sequence shown here is derived from an EMBL/GenBank/DDBJ whole genome shotgun (WGS) entry which is preliminary data.</text>
</comment>
<feature type="domain" description="Xylose isomerase-like TIM barrel" evidence="2">
    <location>
        <begin position="41"/>
        <end position="265"/>
    </location>
</feature>
<dbReference type="EMBL" id="SJSN01000018">
    <property type="protein sequence ID" value="TCD02142.1"/>
    <property type="molecule type" value="Genomic_DNA"/>
</dbReference>